<evidence type="ECO:0000256" key="13">
    <source>
        <dbReference type="SAM" id="SignalP"/>
    </source>
</evidence>
<dbReference type="PIRSF" id="PIRSF006431">
    <property type="entry name" value="Pept_S33"/>
    <property type="match status" value="1"/>
</dbReference>
<gene>
    <name evidence="15" type="ORF">Deia_00055</name>
</gene>
<dbReference type="OrthoDB" id="9796770at2"/>
<feature type="active site" evidence="12">
    <location>
        <position position="286"/>
    </location>
</feature>
<comment type="subcellular location">
    <subcellularLocation>
        <location evidence="2 11">Cytoplasm</location>
    </subcellularLocation>
</comment>
<dbReference type="AlphaFoldDB" id="A0A5B8XBZ0"/>
<evidence type="ECO:0000256" key="3">
    <source>
        <dbReference type="ARBA" id="ARBA00010088"/>
    </source>
</evidence>
<keyword evidence="6 11" id="KW-0031">Aminopeptidase</keyword>
<feature type="active site" description="Nucleophile" evidence="12">
    <location>
        <position position="126"/>
    </location>
</feature>
<feature type="active site" description="Proton donor" evidence="12">
    <location>
        <position position="314"/>
    </location>
</feature>
<protein>
    <recommendedName>
        <fullName evidence="5 11">Proline iminopeptidase</fullName>
        <shortName evidence="11">PIP</shortName>
        <ecNumber evidence="4 11">3.4.11.5</ecNumber>
    </recommendedName>
    <alternativeName>
        <fullName evidence="10 11">Prolyl aminopeptidase</fullName>
    </alternativeName>
</protein>
<dbReference type="GO" id="GO:0006508">
    <property type="term" value="P:proteolysis"/>
    <property type="evidence" value="ECO:0007669"/>
    <property type="project" value="UniProtKB-KW"/>
</dbReference>
<proteinExistence type="inferred from homology"/>
<dbReference type="Proteomes" id="UP000321934">
    <property type="component" value="Chromosome"/>
</dbReference>
<sequence>MKKYIKTFFACCIFLFADKVAFAKNPVLSGYLKIDEKVSIYYETHGNKNGVPVLVFHGGPGNGMDQKMLRFFDLKKYYVILFDQRGCGKSIPVGVFKENTTQDIIEDARLLISHLDIKKYRIYGYSWGSTLALNYAQKYPENIEKMILSGVFLARKVDDENWININKIIFPDYYEDLISILPSEKDILSQYYDLICVQKDENLRKIAAAKFHNFHIPISKMFTNENQLEKPLKPEEITDEAMLEMQIYLAYTKNNFFLDENNWINAEKMKIINDNIPTVILKSRYDLDAFFNQGWQLKKLLPNAQFITIYGAGHGKYDKNNEIEITKALK</sequence>
<comment type="similarity">
    <text evidence="3 11">Belongs to the peptidase S33 family.</text>
</comment>
<accession>A0A5B8XBZ0</accession>
<evidence type="ECO:0000259" key="14">
    <source>
        <dbReference type="Pfam" id="PF00561"/>
    </source>
</evidence>
<evidence type="ECO:0000256" key="12">
    <source>
        <dbReference type="PIRSR" id="PIRSR006431-1"/>
    </source>
</evidence>
<dbReference type="InterPro" id="IPR002410">
    <property type="entry name" value="Peptidase_S33"/>
</dbReference>
<evidence type="ECO:0000313" key="16">
    <source>
        <dbReference type="Proteomes" id="UP000321934"/>
    </source>
</evidence>
<dbReference type="SUPFAM" id="SSF53474">
    <property type="entry name" value="alpha/beta-Hydrolases"/>
    <property type="match status" value="1"/>
</dbReference>
<dbReference type="PRINTS" id="PR00111">
    <property type="entry name" value="ABHYDROLASE"/>
</dbReference>
<dbReference type="EMBL" id="CP029077">
    <property type="protein sequence ID" value="QED22869.1"/>
    <property type="molecule type" value="Genomic_DNA"/>
</dbReference>
<dbReference type="InterPro" id="IPR000073">
    <property type="entry name" value="AB_hydrolase_1"/>
</dbReference>
<dbReference type="GO" id="GO:0004177">
    <property type="term" value="F:aminopeptidase activity"/>
    <property type="evidence" value="ECO:0007669"/>
    <property type="project" value="UniProtKB-UniRule"/>
</dbReference>
<evidence type="ECO:0000313" key="15">
    <source>
        <dbReference type="EMBL" id="QED22869.1"/>
    </source>
</evidence>
<evidence type="ECO:0000256" key="5">
    <source>
        <dbReference type="ARBA" id="ARBA00021843"/>
    </source>
</evidence>
<feature type="chain" id="PRO_5022680819" description="Proline iminopeptidase" evidence="13">
    <location>
        <begin position="24"/>
        <end position="330"/>
    </location>
</feature>
<dbReference type="PANTHER" id="PTHR43722">
    <property type="entry name" value="PROLINE IMINOPEPTIDASE"/>
    <property type="match status" value="1"/>
</dbReference>
<dbReference type="Pfam" id="PF00561">
    <property type="entry name" value="Abhydrolase_1"/>
    <property type="match status" value="1"/>
</dbReference>
<feature type="signal peptide" evidence="13">
    <location>
        <begin position="1"/>
        <end position="23"/>
    </location>
</feature>
<organism evidence="15 16">
    <name type="scientific">Candidatus Deianiraea vastatrix</name>
    <dbReference type="NCBI Taxonomy" id="2163644"/>
    <lineage>
        <taxon>Bacteria</taxon>
        <taxon>Pseudomonadati</taxon>
        <taxon>Pseudomonadota</taxon>
        <taxon>Alphaproteobacteria</taxon>
        <taxon>Rickettsiales</taxon>
        <taxon>Candidatus Deianiraeaceae</taxon>
        <taxon>Candidatus Deianiraea</taxon>
    </lineage>
</organism>
<keyword evidence="13" id="KW-0732">Signal</keyword>
<dbReference type="RefSeq" id="WP_146820177.1">
    <property type="nucleotide sequence ID" value="NZ_CP029077.1"/>
</dbReference>
<feature type="domain" description="AB hydrolase-1" evidence="14">
    <location>
        <begin position="52"/>
        <end position="314"/>
    </location>
</feature>
<comment type="catalytic activity">
    <reaction evidence="1 11">
        <text>Release of N-terminal proline from a peptide.</text>
        <dbReference type="EC" id="3.4.11.5"/>
    </reaction>
</comment>
<dbReference type="PANTHER" id="PTHR43722:SF1">
    <property type="entry name" value="PROLINE IMINOPEPTIDASE"/>
    <property type="match status" value="1"/>
</dbReference>
<evidence type="ECO:0000256" key="2">
    <source>
        <dbReference type="ARBA" id="ARBA00004496"/>
    </source>
</evidence>
<evidence type="ECO:0000256" key="11">
    <source>
        <dbReference type="PIRNR" id="PIRNR006431"/>
    </source>
</evidence>
<evidence type="ECO:0000256" key="10">
    <source>
        <dbReference type="ARBA" id="ARBA00029605"/>
    </source>
</evidence>
<dbReference type="GO" id="GO:0005737">
    <property type="term" value="C:cytoplasm"/>
    <property type="evidence" value="ECO:0007669"/>
    <property type="project" value="UniProtKB-SubCell"/>
</dbReference>
<keyword evidence="8 11" id="KW-0645">Protease</keyword>
<keyword evidence="16" id="KW-1185">Reference proteome</keyword>
<evidence type="ECO:0000256" key="1">
    <source>
        <dbReference type="ARBA" id="ARBA00001585"/>
    </source>
</evidence>
<keyword evidence="9 11" id="KW-0378">Hydrolase</keyword>
<name>A0A5B8XBZ0_9RICK</name>
<reference evidence="15 16" key="1">
    <citation type="journal article" date="2019" name="ISME J.">
        <title>Deianiraea, an extracellular bacterium associated with the ciliate Paramecium, suggests an alternative scenario for the evolution of Rickettsiales.</title>
        <authorList>
            <person name="Castelli M."/>
            <person name="Sabaneyeva E."/>
            <person name="Lanzoni O."/>
            <person name="Lebedeva N."/>
            <person name="Floriano A.M."/>
            <person name="Gaiarsa S."/>
            <person name="Benken K."/>
            <person name="Modeo L."/>
            <person name="Bandi C."/>
            <person name="Potekhin A."/>
            <person name="Sassera D."/>
            <person name="Petroni G."/>
        </authorList>
    </citation>
    <scope>NUCLEOTIDE SEQUENCE [LARGE SCALE GENOMIC DNA]</scope>
    <source>
        <strain evidence="15">CyL4-1</strain>
    </source>
</reference>
<dbReference type="EC" id="3.4.11.5" evidence="4 11"/>
<dbReference type="InterPro" id="IPR005944">
    <property type="entry name" value="Pro_iminopeptidase"/>
</dbReference>
<evidence type="ECO:0000256" key="6">
    <source>
        <dbReference type="ARBA" id="ARBA00022438"/>
    </source>
</evidence>
<dbReference type="InterPro" id="IPR029058">
    <property type="entry name" value="AB_hydrolase_fold"/>
</dbReference>
<dbReference type="PRINTS" id="PR00793">
    <property type="entry name" value="PROAMNOPTASE"/>
</dbReference>
<dbReference type="Gene3D" id="3.40.50.1820">
    <property type="entry name" value="alpha/beta hydrolase"/>
    <property type="match status" value="1"/>
</dbReference>
<evidence type="ECO:0000256" key="8">
    <source>
        <dbReference type="ARBA" id="ARBA00022670"/>
    </source>
</evidence>
<evidence type="ECO:0000256" key="7">
    <source>
        <dbReference type="ARBA" id="ARBA00022490"/>
    </source>
</evidence>
<evidence type="ECO:0000256" key="4">
    <source>
        <dbReference type="ARBA" id="ARBA00012568"/>
    </source>
</evidence>
<evidence type="ECO:0000256" key="9">
    <source>
        <dbReference type="ARBA" id="ARBA00022801"/>
    </source>
</evidence>
<keyword evidence="7 11" id="KW-0963">Cytoplasm</keyword>